<name>A0A5N1I419_LACJE</name>
<keyword evidence="3" id="KW-0520">NAD</keyword>
<dbReference type="InterPro" id="IPR006139">
    <property type="entry name" value="D-isomer_2_OHA_DH_cat_dom"/>
</dbReference>
<keyword evidence="10" id="KW-1185">Reference proteome</keyword>
<evidence type="ECO:0000256" key="3">
    <source>
        <dbReference type="ARBA" id="ARBA00023027"/>
    </source>
</evidence>
<keyword evidence="2 4" id="KW-0560">Oxidoreductase</keyword>
<dbReference type="GO" id="GO:0016616">
    <property type="term" value="F:oxidoreductase activity, acting on the CH-OH group of donors, NAD or NADP as acceptor"/>
    <property type="evidence" value="ECO:0007669"/>
    <property type="project" value="InterPro"/>
</dbReference>
<dbReference type="SUPFAM" id="SSF52283">
    <property type="entry name" value="Formate/glycerate dehydrogenase catalytic domain-like"/>
    <property type="match status" value="1"/>
</dbReference>
<dbReference type="Proteomes" id="UP001385848">
    <property type="component" value="Unassembled WGS sequence"/>
</dbReference>
<dbReference type="RefSeq" id="WP_006588182.1">
    <property type="nucleotide sequence ID" value="NZ_CATOUV010000001.1"/>
</dbReference>
<dbReference type="EMBL" id="VYWW01000066">
    <property type="protein sequence ID" value="KAA9319979.1"/>
    <property type="molecule type" value="Genomic_DNA"/>
</dbReference>
<evidence type="ECO:0000313" key="7">
    <source>
        <dbReference type="EMBL" id="KAA9319979.1"/>
    </source>
</evidence>
<feature type="domain" description="D-isomer specific 2-hydroxyacid dehydrogenase NAD-binding" evidence="6">
    <location>
        <begin position="117"/>
        <end position="290"/>
    </location>
</feature>
<dbReference type="Pfam" id="PF00389">
    <property type="entry name" value="2-Hacid_dh"/>
    <property type="match status" value="1"/>
</dbReference>
<dbReference type="CDD" id="cd01619">
    <property type="entry name" value="LDH_like"/>
    <property type="match status" value="1"/>
</dbReference>
<protein>
    <submittedName>
        <fullName evidence="7">C-terminal binding protein</fullName>
    </submittedName>
    <submittedName>
        <fullName evidence="8">Hydroxyacid dehydrogenase</fullName>
    </submittedName>
</protein>
<dbReference type="AlphaFoldDB" id="A0A5N1I419"/>
<organism evidence="7 9">
    <name type="scientific">Lactobacillus jensenii</name>
    <dbReference type="NCBI Taxonomy" id="109790"/>
    <lineage>
        <taxon>Bacteria</taxon>
        <taxon>Bacillati</taxon>
        <taxon>Bacillota</taxon>
        <taxon>Bacilli</taxon>
        <taxon>Lactobacillales</taxon>
        <taxon>Lactobacillaceae</taxon>
        <taxon>Lactobacillus</taxon>
    </lineage>
</organism>
<evidence type="ECO:0000256" key="2">
    <source>
        <dbReference type="ARBA" id="ARBA00023002"/>
    </source>
</evidence>
<gene>
    <name evidence="8" type="ORF">AAC431_07675</name>
    <name evidence="7" type="ORF">F6H94_08595</name>
</gene>
<dbReference type="SUPFAM" id="SSF51735">
    <property type="entry name" value="NAD(P)-binding Rossmann-fold domains"/>
    <property type="match status" value="1"/>
</dbReference>
<reference evidence="7 9" key="1">
    <citation type="submission" date="2019-09" db="EMBL/GenBank/DDBJ databases">
        <title>Draft genome sequence assemblies of isolates from the urinary tract.</title>
        <authorList>
            <person name="Mores C.R."/>
            <person name="Putonti C."/>
            <person name="Wolfe A.J."/>
        </authorList>
    </citation>
    <scope>NUCLEOTIDE SEQUENCE [LARGE SCALE GENOMIC DNA]</scope>
    <source>
        <strain evidence="7 9">UMB246</strain>
    </source>
</reference>
<feature type="domain" description="D-isomer specific 2-hydroxyacid dehydrogenase catalytic" evidence="5">
    <location>
        <begin position="35"/>
        <end position="316"/>
    </location>
</feature>
<reference evidence="8 10" key="2">
    <citation type="submission" date="2024-04" db="EMBL/GenBank/DDBJ databases">
        <title>Three lactobacilli isolated from voided urine samples from females with type 2 diabetes.</title>
        <authorList>
            <person name="Kula A."/>
            <person name="Stegman N."/>
            <person name="Putonti C."/>
        </authorList>
    </citation>
    <scope>NUCLEOTIDE SEQUENCE [LARGE SCALE GENOMIC DNA]</scope>
    <source>
        <strain evidence="8 10">1855</strain>
    </source>
</reference>
<sequence length="326" mass="36774">MKIVIADYPDSMMPTHELEKKILISGLGSDTNIVIFEYSDNKREEFFRVIRDADAILTAFTKIDSEVMDHAPKLKVISINATGYDNVDLEEANKRKIGVCPVGEYCTEDVAEFTITTSLAMVKNLKSYIYDIDKNKQWRYDYVNPNPRIADLTIGICGFGKIGTRVAQKAKALGMKVIATDPFTNNKLEDVELVTKEELFANADIITNNMNLNETNHSYFNYDAFKLMEKKPYLINMGRGACVVERDLLQALDEKLLKGAALDVLSDETPDLEKNQLVGRSNVLITPHVAFYSTSSLEDLQRISTENIVNYLTGQKQKVFKLVTDL</sequence>
<evidence type="ECO:0000256" key="1">
    <source>
        <dbReference type="ARBA" id="ARBA00005854"/>
    </source>
</evidence>
<dbReference type="Gene3D" id="3.40.50.720">
    <property type="entry name" value="NAD(P)-binding Rossmann-like Domain"/>
    <property type="match status" value="2"/>
</dbReference>
<dbReference type="InterPro" id="IPR050418">
    <property type="entry name" value="D-iso_2-hydroxyacid_DH_PdxB"/>
</dbReference>
<accession>A0A5N1I419</accession>
<dbReference type="GO" id="GO:0051287">
    <property type="term" value="F:NAD binding"/>
    <property type="evidence" value="ECO:0007669"/>
    <property type="project" value="InterPro"/>
</dbReference>
<dbReference type="OrthoDB" id="9805416at2"/>
<evidence type="ECO:0000256" key="4">
    <source>
        <dbReference type="RuleBase" id="RU003719"/>
    </source>
</evidence>
<dbReference type="InterPro" id="IPR006140">
    <property type="entry name" value="D-isomer_DH_NAD-bd"/>
</dbReference>
<dbReference type="Pfam" id="PF02826">
    <property type="entry name" value="2-Hacid_dh_C"/>
    <property type="match status" value="1"/>
</dbReference>
<dbReference type="EMBL" id="JBBVUL010000017">
    <property type="protein sequence ID" value="MEL0565788.1"/>
    <property type="molecule type" value="Genomic_DNA"/>
</dbReference>
<evidence type="ECO:0000259" key="5">
    <source>
        <dbReference type="Pfam" id="PF00389"/>
    </source>
</evidence>
<evidence type="ECO:0000313" key="9">
    <source>
        <dbReference type="Proteomes" id="UP000327236"/>
    </source>
</evidence>
<dbReference type="PANTHER" id="PTHR43761:SF1">
    <property type="entry name" value="D-ISOMER SPECIFIC 2-HYDROXYACID DEHYDROGENASE CATALYTIC DOMAIN-CONTAINING PROTEIN-RELATED"/>
    <property type="match status" value="1"/>
</dbReference>
<dbReference type="InterPro" id="IPR036291">
    <property type="entry name" value="NAD(P)-bd_dom_sf"/>
</dbReference>
<comment type="similarity">
    <text evidence="1 4">Belongs to the D-isomer specific 2-hydroxyacid dehydrogenase family.</text>
</comment>
<evidence type="ECO:0000313" key="10">
    <source>
        <dbReference type="Proteomes" id="UP001385848"/>
    </source>
</evidence>
<evidence type="ECO:0000259" key="6">
    <source>
        <dbReference type="Pfam" id="PF02826"/>
    </source>
</evidence>
<evidence type="ECO:0000313" key="8">
    <source>
        <dbReference type="EMBL" id="MEL0565788.1"/>
    </source>
</evidence>
<dbReference type="PANTHER" id="PTHR43761">
    <property type="entry name" value="D-ISOMER SPECIFIC 2-HYDROXYACID DEHYDROGENASE FAMILY PROTEIN (AFU_ORTHOLOGUE AFUA_1G13630)"/>
    <property type="match status" value="1"/>
</dbReference>
<proteinExistence type="inferred from homology"/>
<comment type="caution">
    <text evidence="7">The sequence shown here is derived from an EMBL/GenBank/DDBJ whole genome shotgun (WGS) entry which is preliminary data.</text>
</comment>
<dbReference type="Proteomes" id="UP000327236">
    <property type="component" value="Unassembled WGS sequence"/>
</dbReference>